<reference evidence="7 8" key="1">
    <citation type="submission" date="2021-02" db="EMBL/GenBank/DDBJ databases">
        <title>Pan-genome distribution and transcriptional activeness of fungal secondary metabolism genes in Aspergillus section Fumigati.</title>
        <authorList>
            <person name="Takahashi H."/>
            <person name="Umemura M."/>
            <person name="Ninomiya A."/>
            <person name="Kusuya Y."/>
            <person name="Urayama S."/>
            <person name="Shimizu M."/>
            <person name="Watanabe A."/>
            <person name="Kamei K."/>
            <person name="Yaguchi T."/>
            <person name="Hagiwara D."/>
        </authorList>
    </citation>
    <scope>NUCLEOTIDE SEQUENCE [LARGE SCALE GENOMIC DNA]</scope>
    <source>
        <strain evidence="7 8">IFM 47045</strain>
    </source>
</reference>
<comment type="cofactor">
    <cofactor evidence="1 5">
        <name>Zn(2+)</name>
        <dbReference type="ChEBI" id="CHEBI:29105"/>
    </cofactor>
</comment>
<dbReference type="Pfam" id="PF08240">
    <property type="entry name" value="ADH_N"/>
    <property type="match status" value="1"/>
</dbReference>
<protein>
    <recommendedName>
        <fullName evidence="6">Enoyl reductase (ER) domain-containing protein</fullName>
    </recommendedName>
</protein>
<dbReference type="GO" id="GO:0008270">
    <property type="term" value="F:zinc ion binding"/>
    <property type="evidence" value="ECO:0007669"/>
    <property type="project" value="InterPro"/>
</dbReference>
<dbReference type="FunFam" id="3.40.50.720:FF:000022">
    <property type="entry name" value="Cinnamyl alcohol dehydrogenase"/>
    <property type="match status" value="1"/>
</dbReference>
<dbReference type="Gene3D" id="3.40.50.720">
    <property type="entry name" value="NAD(P)-binding Rossmann-like Domain"/>
    <property type="match status" value="1"/>
</dbReference>
<gene>
    <name evidence="7" type="ORF">Aspvir_001759</name>
</gene>
<evidence type="ECO:0000256" key="3">
    <source>
        <dbReference type="ARBA" id="ARBA00022833"/>
    </source>
</evidence>
<dbReference type="PROSITE" id="PS00059">
    <property type="entry name" value="ADH_ZINC"/>
    <property type="match status" value="1"/>
</dbReference>
<dbReference type="InterPro" id="IPR013149">
    <property type="entry name" value="ADH-like_C"/>
</dbReference>
<dbReference type="InterPro" id="IPR036291">
    <property type="entry name" value="NAD(P)-bd_dom_sf"/>
</dbReference>
<proteinExistence type="inferred from homology"/>
<dbReference type="SUPFAM" id="SSF50129">
    <property type="entry name" value="GroES-like"/>
    <property type="match status" value="1"/>
</dbReference>
<dbReference type="PANTHER" id="PTHR42683">
    <property type="entry name" value="ALDEHYDE REDUCTASE"/>
    <property type="match status" value="1"/>
</dbReference>
<dbReference type="Pfam" id="PF00107">
    <property type="entry name" value="ADH_zinc_N"/>
    <property type="match status" value="1"/>
</dbReference>
<dbReference type="FunFam" id="3.90.180.10:FF:000022">
    <property type="entry name" value="NADP-dependent alcohol dehydrogenase"/>
    <property type="match status" value="1"/>
</dbReference>
<name>A0A9P3F9L3_ASPVI</name>
<dbReference type="Gene3D" id="3.90.180.10">
    <property type="entry name" value="Medium-chain alcohol dehydrogenases, catalytic domain"/>
    <property type="match status" value="1"/>
</dbReference>
<dbReference type="InterPro" id="IPR029752">
    <property type="entry name" value="D-isomer_DH_CS1"/>
</dbReference>
<evidence type="ECO:0000313" key="8">
    <source>
        <dbReference type="Proteomes" id="UP000710440"/>
    </source>
</evidence>
<keyword evidence="4" id="KW-0560">Oxidoreductase</keyword>
<accession>A0A9P3F9L3</accession>
<dbReference type="InterPro" id="IPR013154">
    <property type="entry name" value="ADH-like_N"/>
</dbReference>
<keyword evidence="2 5" id="KW-0479">Metal-binding</keyword>
<dbReference type="AlphaFoldDB" id="A0A9P3F9L3"/>
<dbReference type="PROSITE" id="PS00065">
    <property type="entry name" value="D_2_HYDROXYACID_DH_1"/>
    <property type="match status" value="1"/>
</dbReference>
<dbReference type="RefSeq" id="XP_043129302.1">
    <property type="nucleotide sequence ID" value="XM_043273367.1"/>
</dbReference>
<evidence type="ECO:0000256" key="5">
    <source>
        <dbReference type="RuleBase" id="RU361277"/>
    </source>
</evidence>
<dbReference type="SMART" id="SM00829">
    <property type="entry name" value="PKS_ER"/>
    <property type="match status" value="1"/>
</dbReference>
<evidence type="ECO:0000256" key="1">
    <source>
        <dbReference type="ARBA" id="ARBA00001947"/>
    </source>
</evidence>
<dbReference type="InterPro" id="IPR011032">
    <property type="entry name" value="GroES-like_sf"/>
</dbReference>
<evidence type="ECO:0000256" key="4">
    <source>
        <dbReference type="ARBA" id="ARBA00023002"/>
    </source>
</evidence>
<organism evidence="7 8">
    <name type="scientific">Aspergillus viridinutans</name>
    <dbReference type="NCBI Taxonomy" id="75553"/>
    <lineage>
        <taxon>Eukaryota</taxon>
        <taxon>Fungi</taxon>
        <taxon>Dikarya</taxon>
        <taxon>Ascomycota</taxon>
        <taxon>Pezizomycotina</taxon>
        <taxon>Eurotiomycetes</taxon>
        <taxon>Eurotiomycetidae</taxon>
        <taxon>Eurotiales</taxon>
        <taxon>Aspergillaceae</taxon>
        <taxon>Aspergillus</taxon>
        <taxon>Aspergillus subgen. Fumigati</taxon>
    </lineage>
</organism>
<dbReference type="GO" id="GO:0016616">
    <property type="term" value="F:oxidoreductase activity, acting on the CH-OH group of donors, NAD or NADP as acceptor"/>
    <property type="evidence" value="ECO:0007669"/>
    <property type="project" value="InterPro"/>
</dbReference>
<dbReference type="CDD" id="cd05283">
    <property type="entry name" value="CAD1"/>
    <property type="match status" value="1"/>
</dbReference>
<dbReference type="InterPro" id="IPR002328">
    <property type="entry name" value="ADH_Zn_CS"/>
</dbReference>
<dbReference type="OrthoDB" id="1879366at2759"/>
<dbReference type="InterPro" id="IPR020843">
    <property type="entry name" value="ER"/>
</dbReference>
<dbReference type="GeneID" id="66929741"/>
<evidence type="ECO:0000259" key="6">
    <source>
        <dbReference type="SMART" id="SM00829"/>
    </source>
</evidence>
<keyword evidence="8" id="KW-1185">Reference proteome</keyword>
<keyword evidence="3 5" id="KW-0862">Zinc</keyword>
<feature type="domain" description="Enoyl reductase (ER)" evidence="6">
    <location>
        <begin position="11"/>
        <end position="330"/>
    </location>
</feature>
<evidence type="ECO:0000256" key="2">
    <source>
        <dbReference type="ARBA" id="ARBA00022723"/>
    </source>
</evidence>
<dbReference type="EMBL" id="BOPL01000010">
    <property type="protein sequence ID" value="GIK06116.1"/>
    <property type="molecule type" value="Genomic_DNA"/>
</dbReference>
<dbReference type="Proteomes" id="UP000710440">
    <property type="component" value="Unassembled WGS sequence"/>
</dbReference>
<dbReference type="SUPFAM" id="SSF51735">
    <property type="entry name" value="NAD(P)-binding Rossmann-fold domains"/>
    <property type="match status" value="1"/>
</dbReference>
<comment type="caution">
    <text evidence="7">The sequence shown here is derived from an EMBL/GenBank/DDBJ whole genome shotgun (WGS) entry which is preliminary data.</text>
</comment>
<comment type="similarity">
    <text evidence="5">Belongs to the zinc-containing alcohol dehydrogenase family.</text>
</comment>
<dbReference type="InterPro" id="IPR047109">
    <property type="entry name" value="CAD-like"/>
</dbReference>
<evidence type="ECO:0000313" key="7">
    <source>
        <dbReference type="EMBL" id="GIK06116.1"/>
    </source>
</evidence>
<sequence>MAIDFTVYKGSSDGSIKKATTHRDGLQGDSVLVRVTHSGVCFTDVHFMKADMALGHEGAGVVEATGPDAKHLKKGDRVGWGYEHDCCGHCKQCLTGWETFCPERKMYGSADHDQGSFATHAVWREAFLFKVPDAMSNQDAAPLMCGGSTVWNALMVGDVKPTSRVGIVGIGGLGHLAIQFAAKMGCEVVVFSGSDNKKDEAMKLGASEFHATKGAKELKVSKPLDHLLITMSAQPDWKLYLNVLAPGAVISPLTVDTEEDLRIPYMPLLDTGIRIQGSIVAARQLHRDMLEFAAHHGIKPIIMTYPMSVEGIQDCLKTLQDGKMRYRGVLVADKQL</sequence>